<comment type="similarity">
    <text evidence="2 6">Belongs to the zinc-containing alcohol dehydrogenase family.</text>
</comment>
<keyword evidence="4 6" id="KW-0862">Zinc</keyword>
<gene>
    <name evidence="9" type="ORF">SAMN04489835_4890</name>
</gene>
<dbReference type="RefSeq" id="WP_197680339.1">
    <property type="nucleotide sequence ID" value="NZ_LT629971.1"/>
</dbReference>
<reference evidence="10" key="1">
    <citation type="submission" date="2016-10" db="EMBL/GenBank/DDBJ databases">
        <authorList>
            <person name="Varghese N."/>
            <person name="Submissions S."/>
        </authorList>
    </citation>
    <scope>NUCLEOTIDE SEQUENCE [LARGE SCALE GENOMIC DNA]</scope>
    <source>
        <strain evidence="10">DSM 45405</strain>
    </source>
</reference>
<dbReference type="InterPro" id="IPR011032">
    <property type="entry name" value="GroES-like_sf"/>
</dbReference>
<keyword evidence="10" id="KW-1185">Reference proteome</keyword>
<dbReference type="PANTHER" id="PTHR43161">
    <property type="entry name" value="SORBITOL DEHYDROGENASE"/>
    <property type="match status" value="1"/>
</dbReference>
<dbReference type="InterPro" id="IPR002328">
    <property type="entry name" value="ADH_Zn_CS"/>
</dbReference>
<keyword evidence="5" id="KW-0560">Oxidoreductase</keyword>
<sequence length="351" mass="36720">MQIPTRMRRVVVSSGSIDVVDSPTPMPGPGEVLVHSVVSGVCGSDTHAAHGRHPFIALPYHPGHEVVGVVAARGDGVDTVEVGARVTVEPDLPCWQCKQCRRGAENLCENLRFFGCGYEQGGMADYFTIPADRVHVVPDELDYRAAALIEPLSTPVHAVRLAGDVRGQAVVILGAGTIGLLVLAVVRAHGARRVVITDPLPAKRERALRLGADVALDAGSADGVTQARAALGESADFVFDCVAIESTMRAAIGMASKGGTVVVLGVPTGDVAVPLALVQDHQIRIQGSATYLPRDYEESIRLLTAGAVRVDEIVTAEVPMARAADAYALSSGGDHVKVLVGIDEQVLATVS</sequence>
<evidence type="ECO:0000256" key="1">
    <source>
        <dbReference type="ARBA" id="ARBA00001947"/>
    </source>
</evidence>
<keyword evidence="7" id="KW-0472">Membrane</keyword>
<dbReference type="InterPro" id="IPR013149">
    <property type="entry name" value="ADH-like_C"/>
</dbReference>
<feature type="domain" description="Enoyl reductase (ER)" evidence="8">
    <location>
        <begin position="13"/>
        <end position="340"/>
    </location>
</feature>
<dbReference type="EMBL" id="LT629971">
    <property type="protein sequence ID" value="SEH85196.1"/>
    <property type="molecule type" value="Genomic_DNA"/>
</dbReference>
<dbReference type="SMART" id="SM00829">
    <property type="entry name" value="PKS_ER"/>
    <property type="match status" value="1"/>
</dbReference>
<dbReference type="InterPro" id="IPR020843">
    <property type="entry name" value="ER"/>
</dbReference>
<evidence type="ECO:0000256" key="2">
    <source>
        <dbReference type="ARBA" id="ARBA00008072"/>
    </source>
</evidence>
<keyword evidence="7" id="KW-0812">Transmembrane</keyword>
<keyword evidence="3 6" id="KW-0479">Metal-binding</keyword>
<evidence type="ECO:0000256" key="4">
    <source>
        <dbReference type="ARBA" id="ARBA00022833"/>
    </source>
</evidence>
<comment type="cofactor">
    <cofactor evidence="1 6">
        <name>Zn(2+)</name>
        <dbReference type="ChEBI" id="CHEBI:29105"/>
    </cofactor>
</comment>
<dbReference type="PANTHER" id="PTHR43161:SF9">
    <property type="entry name" value="SORBITOL DEHYDROGENASE"/>
    <property type="match status" value="1"/>
</dbReference>
<dbReference type="Proteomes" id="UP000182915">
    <property type="component" value="Chromosome I"/>
</dbReference>
<dbReference type="SUPFAM" id="SSF50129">
    <property type="entry name" value="GroES-like"/>
    <property type="match status" value="1"/>
</dbReference>
<dbReference type="InterPro" id="IPR036291">
    <property type="entry name" value="NAD(P)-bd_dom_sf"/>
</dbReference>
<evidence type="ECO:0000256" key="3">
    <source>
        <dbReference type="ARBA" id="ARBA00022723"/>
    </source>
</evidence>
<dbReference type="SUPFAM" id="SSF51735">
    <property type="entry name" value="NAD(P)-binding Rossmann-fold domains"/>
    <property type="match status" value="1"/>
</dbReference>
<evidence type="ECO:0000313" key="9">
    <source>
        <dbReference type="EMBL" id="SEH85196.1"/>
    </source>
</evidence>
<evidence type="ECO:0000313" key="10">
    <source>
        <dbReference type="Proteomes" id="UP000182915"/>
    </source>
</evidence>
<dbReference type="GO" id="GO:0016491">
    <property type="term" value="F:oxidoreductase activity"/>
    <property type="evidence" value="ECO:0007669"/>
    <property type="project" value="UniProtKB-KW"/>
</dbReference>
<evidence type="ECO:0000256" key="6">
    <source>
        <dbReference type="RuleBase" id="RU361277"/>
    </source>
</evidence>
<dbReference type="Pfam" id="PF08240">
    <property type="entry name" value="ADH_N"/>
    <property type="match status" value="1"/>
</dbReference>
<organism evidence="9 10">
    <name type="scientific">Mycolicibacterium rutilum</name>
    <name type="common">Mycobacterium rutilum</name>
    <dbReference type="NCBI Taxonomy" id="370526"/>
    <lineage>
        <taxon>Bacteria</taxon>
        <taxon>Bacillati</taxon>
        <taxon>Actinomycetota</taxon>
        <taxon>Actinomycetes</taxon>
        <taxon>Mycobacteriales</taxon>
        <taxon>Mycobacteriaceae</taxon>
        <taxon>Mycolicibacterium</taxon>
    </lineage>
</organism>
<dbReference type="Gene3D" id="3.40.50.720">
    <property type="entry name" value="NAD(P)-binding Rossmann-like Domain"/>
    <property type="match status" value="1"/>
</dbReference>
<proteinExistence type="inferred from homology"/>
<dbReference type="InterPro" id="IPR013154">
    <property type="entry name" value="ADH-like_N"/>
</dbReference>
<dbReference type="GO" id="GO:0008270">
    <property type="term" value="F:zinc ion binding"/>
    <property type="evidence" value="ECO:0007669"/>
    <property type="project" value="InterPro"/>
</dbReference>
<accession>A0A1H6LG49</accession>
<evidence type="ECO:0000256" key="7">
    <source>
        <dbReference type="SAM" id="Phobius"/>
    </source>
</evidence>
<dbReference type="AlphaFoldDB" id="A0A1H6LG49"/>
<keyword evidence="7" id="KW-1133">Transmembrane helix</keyword>
<evidence type="ECO:0000259" key="8">
    <source>
        <dbReference type="SMART" id="SM00829"/>
    </source>
</evidence>
<protein>
    <submittedName>
        <fullName evidence="9">2-desacetyl-2-hydroxyethyl bacteriochlorophyllide A dehydrogenase</fullName>
    </submittedName>
</protein>
<feature type="transmembrane region" description="Helical" evidence="7">
    <location>
        <begin position="170"/>
        <end position="190"/>
    </location>
</feature>
<dbReference type="Gene3D" id="3.90.180.10">
    <property type="entry name" value="Medium-chain alcohol dehydrogenases, catalytic domain"/>
    <property type="match status" value="1"/>
</dbReference>
<dbReference type="STRING" id="370526.SAMN04489835_4890"/>
<evidence type="ECO:0000256" key="5">
    <source>
        <dbReference type="ARBA" id="ARBA00023002"/>
    </source>
</evidence>
<dbReference type="Pfam" id="PF00107">
    <property type="entry name" value="ADH_zinc_N"/>
    <property type="match status" value="1"/>
</dbReference>
<dbReference type="PROSITE" id="PS00059">
    <property type="entry name" value="ADH_ZINC"/>
    <property type="match status" value="1"/>
</dbReference>
<name>A0A1H6LG49_MYCRU</name>